<dbReference type="OrthoDB" id="9808348at2"/>
<evidence type="ECO:0000256" key="2">
    <source>
        <dbReference type="ARBA" id="ARBA00016956"/>
    </source>
</evidence>
<dbReference type="Proteomes" id="UP000264006">
    <property type="component" value="Chromosome"/>
</dbReference>
<dbReference type="PANTHER" id="PTHR11741">
    <property type="entry name" value="ELONGATION FACTOR TS"/>
    <property type="match status" value="1"/>
</dbReference>
<comment type="function">
    <text evidence="5 6">Associates with the EF-Tu.GDP complex and induces the exchange of GDP to GTP. It remains bound to the aminoacyl-tRNA.EF-Tu.GTP complex up to the GTP hydrolysis stage on the ribosome.</text>
</comment>
<dbReference type="FunFam" id="1.10.286.20:FF:000001">
    <property type="entry name" value="Elongation factor Ts"/>
    <property type="match status" value="1"/>
</dbReference>
<keyword evidence="3 6" id="KW-0251">Elongation factor</keyword>
<evidence type="ECO:0000256" key="5">
    <source>
        <dbReference type="ARBA" id="ARBA00025453"/>
    </source>
</evidence>
<evidence type="ECO:0000256" key="4">
    <source>
        <dbReference type="ARBA" id="ARBA00022917"/>
    </source>
</evidence>
<dbReference type="EMBL" id="CP031165">
    <property type="protein sequence ID" value="AXV08083.1"/>
    <property type="molecule type" value="Genomic_DNA"/>
</dbReference>
<dbReference type="GO" id="GO:0003746">
    <property type="term" value="F:translation elongation factor activity"/>
    <property type="evidence" value="ECO:0007669"/>
    <property type="project" value="UniProtKB-UniRule"/>
</dbReference>
<protein>
    <recommendedName>
        <fullName evidence="2 6">Elongation factor Ts</fullName>
        <shortName evidence="6">EF-Ts</shortName>
    </recommendedName>
</protein>
<reference evidence="8 9" key="1">
    <citation type="submission" date="2018-09" db="EMBL/GenBank/DDBJ databases">
        <title>Complete genome sequence of Euzebya sp. DY32-46 isolated from seawater of Pacific Ocean.</title>
        <authorList>
            <person name="Xu L."/>
            <person name="Wu Y.-H."/>
            <person name="Xu X.-W."/>
        </authorList>
    </citation>
    <scope>NUCLEOTIDE SEQUENCE [LARGE SCALE GENOMIC DNA]</scope>
    <source>
        <strain evidence="8 9">DY32-46</strain>
    </source>
</reference>
<dbReference type="RefSeq" id="WP_114592477.1">
    <property type="nucleotide sequence ID" value="NZ_CP031165.1"/>
</dbReference>
<keyword evidence="6" id="KW-0963">Cytoplasm</keyword>
<dbReference type="PANTHER" id="PTHR11741:SF10">
    <property type="entry name" value="POLYPROTEIN OF EF-TS, CHLOROPLASTIC"/>
    <property type="match status" value="1"/>
</dbReference>
<evidence type="ECO:0000256" key="6">
    <source>
        <dbReference type="HAMAP-Rule" id="MF_00050"/>
    </source>
</evidence>
<dbReference type="InterPro" id="IPR001816">
    <property type="entry name" value="Transl_elong_EFTs/EF1B"/>
</dbReference>
<dbReference type="AlphaFoldDB" id="A0A346Y0T6"/>
<keyword evidence="4 6" id="KW-0648">Protein biosynthesis</keyword>
<comment type="similarity">
    <text evidence="1 6">Belongs to the EF-Ts family.</text>
</comment>
<dbReference type="Pfam" id="PF00889">
    <property type="entry name" value="EF_TS"/>
    <property type="match status" value="1"/>
</dbReference>
<evidence type="ECO:0000313" key="9">
    <source>
        <dbReference type="Proteomes" id="UP000264006"/>
    </source>
</evidence>
<dbReference type="InterPro" id="IPR036402">
    <property type="entry name" value="EF-Ts_dimer_sf"/>
</dbReference>
<keyword evidence="9" id="KW-1185">Reference proteome</keyword>
<dbReference type="SUPFAM" id="SSF46934">
    <property type="entry name" value="UBA-like"/>
    <property type="match status" value="1"/>
</dbReference>
<gene>
    <name evidence="6" type="primary">tsf</name>
    <name evidence="8" type="ORF">DVS28_a3408</name>
</gene>
<feature type="domain" description="Translation elongation factor EFTs/EF1B dimerisation" evidence="7">
    <location>
        <begin position="55"/>
        <end position="205"/>
    </location>
</feature>
<organism evidence="8 9">
    <name type="scientific">Euzebya pacifica</name>
    <dbReference type="NCBI Taxonomy" id="1608957"/>
    <lineage>
        <taxon>Bacteria</taxon>
        <taxon>Bacillati</taxon>
        <taxon>Actinomycetota</taxon>
        <taxon>Nitriliruptoria</taxon>
        <taxon>Euzebyales</taxon>
    </lineage>
</organism>
<evidence type="ECO:0000259" key="7">
    <source>
        <dbReference type="Pfam" id="PF00889"/>
    </source>
</evidence>
<dbReference type="SUPFAM" id="SSF54713">
    <property type="entry name" value="Elongation factor Ts (EF-Ts), dimerisation domain"/>
    <property type="match status" value="1"/>
</dbReference>
<dbReference type="Gene3D" id="3.30.479.20">
    <property type="entry name" value="Elongation factor Ts, dimerisation domain"/>
    <property type="match status" value="1"/>
</dbReference>
<evidence type="ECO:0000313" key="8">
    <source>
        <dbReference type="EMBL" id="AXV08083.1"/>
    </source>
</evidence>
<dbReference type="Gene3D" id="1.10.286.20">
    <property type="match status" value="1"/>
</dbReference>
<evidence type="ECO:0000256" key="3">
    <source>
        <dbReference type="ARBA" id="ARBA00022768"/>
    </source>
</evidence>
<proteinExistence type="inferred from homology"/>
<dbReference type="KEGG" id="euz:DVS28_a3408"/>
<dbReference type="CDD" id="cd14275">
    <property type="entry name" value="UBA_EF-Ts"/>
    <property type="match status" value="1"/>
</dbReference>
<dbReference type="Gene3D" id="1.10.8.10">
    <property type="entry name" value="DNA helicase RuvA subunit, C-terminal domain"/>
    <property type="match status" value="1"/>
</dbReference>
<dbReference type="GO" id="GO:0005737">
    <property type="term" value="C:cytoplasm"/>
    <property type="evidence" value="ECO:0007669"/>
    <property type="project" value="UniProtKB-SubCell"/>
</dbReference>
<dbReference type="FunFam" id="1.10.8.10:FF:000001">
    <property type="entry name" value="Elongation factor Ts"/>
    <property type="match status" value="1"/>
</dbReference>
<feature type="region of interest" description="Involved in Mg(2+) ion dislocation from EF-Tu" evidence="6">
    <location>
        <begin position="90"/>
        <end position="93"/>
    </location>
</feature>
<accession>A0A346Y0T6</accession>
<dbReference type="HAMAP" id="MF_00050">
    <property type="entry name" value="EF_Ts"/>
    <property type="match status" value="1"/>
</dbReference>
<sequence length="206" mass="22140">MSDVKISAADVKALREATGAGMMLCKNALVEAGGDFDAAADIVRTKTGRKANERAGDRTANEGLVHAYLHTPTPGMPAKVGVMLKLHCETDFVAKEESFKALAQDIAMHIAAAQPVAVSEDQVDEALKEKEANFARQQAKEEGKPEHIIEKIVEGRVNSLLKEQVLLNQPFVKDTSKTIEQLVTEASARTGEKIEIGGFARFAIGA</sequence>
<dbReference type="InterPro" id="IPR009060">
    <property type="entry name" value="UBA-like_sf"/>
</dbReference>
<evidence type="ECO:0000256" key="1">
    <source>
        <dbReference type="ARBA" id="ARBA00005532"/>
    </source>
</evidence>
<dbReference type="InterPro" id="IPR014039">
    <property type="entry name" value="Transl_elong_EFTs/EF1B_dimer"/>
</dbReference>
<name>A0A346Y0T6_9ACTN</name>
<comment type="subcellular location">
    <subcellularLocation>
        <location evidence="6">Cytoplasm</location>
    </subcellularLocation>
</comment>